<dbReference type="Proteomes" id="UP001289374">
    <property type="component" value="Unassembled WGS sequence"/>
</dbReference>
<gene>
    <name evidence="1" type="ORF">Sango_2067100</name>
</gene>
<name>A0AAE1WB33_9LAMI</name>
<evidence type="ECO:0000313" key="2">
    <source>
        <dbReference type="Proteomes" id="UP001289374"/>
    </source>
</evidence>
<dbReference type="EMBL" id="JACGWL010000012">
    <property type="protein sequence ID" value="KAK4390038.1"/>
    <property type="molecule type" value="Genomic_DNA"/>
</dbReference>
<reference evidence="1" key="2">
    <citation type="journal article" date="2024" name="Plant">
        <title>Genomic evolution and insights into agronomic trait innovations of Sesamum species.</title>
        <authorList>
            <person name="Miao H."/>
            <person name="Wang L."/>
            <person name="Qu L."/>
            <person name="Liu H."/>
            <person name="Sun Y."/>
            <person name="Le M."/>
            <person name="Wang Q."/>
            <person name="Wei S."/>
            <person name="Zheng Y."/>
            <person name="Lin W."/>
            <person name="Duan Y."/>
            <person name="Cao H."/>
            <person name="Xiong S."/>
            <person name="Wang X."/>
            <person name="Wei L."/>
            <person name="Li C."/>
            <person name="Ma Q."/>
            <person name="Ju M."/>
            <person name="Zhao R."/>
            <person name="Li G."/>
            <person name="Mu C."/>
            <person name="Tian Q."/>
            <person name="Mei H."/>
            <person name="Zhang T."/>
            <person name="Gao T."/>
            <person name="Zhang H."/>
        </authorList>
    </citation>
    <scope>NUCLEOTIDE SEQUENCE</scope>
    <source>
        <strain evidence="1">K16</strain>
    </source>
</reference>
<protein>
    <submittedName>
        <fullName evidence="1">Uncharacterized protein</fullName>
    </submittedName>
</protein>
<evidence type="ECO:0000313" key="1">
    <source>
        <dbReference type="EMBL" id="KAK4390038.1"/>
    </source>
</evidence>
<organism evidence="1 2">
    <name type="scientific">Sesamum angolense</name>
    <dbReference type="NCBI Taxonomy" id="2727404"/>
    <lineage>
        <taxon>Eukaryota</taxon>
        <taxon>Viridiplantae</taxon>
        <taxon>Streptophyta</taxon>
        <taxon>Embryophyta</taxon>
        <taxon>Tracheophyta</taxon>
        <taxon>Spermatophyta</taxon>
        <taxon>Magnoliopsida</taxon>
        <taxon>eudicotyledons</taxon>
        <taxon>Gunneridae</taxon>
        <taxon>Pentapetalae</taxon>
        <taxon>asterids</taxon>
        <taxon>lamiids</taxon>
        <taxon>Lamiales</taxon>
        <taxon>Pedaliaceae</taxon>
        <taxon>Sesamum</taxon>
    </lineage>
</organism>
<keyword evidence="2" id="KW-1185">Reference proteome</keyword>
<accession>A0AAE1WB33</accession>
<dbReference type="AlphaFoldDB" id="A0AAE1WB33"/>
<sequence length="148" mass="16155">MIAALVVHHSTNTVSSVMEGAGDSQNSQVQRYGISMKCSKVEFLKFDGQARGGASRGQGFAVALGLHEVKIDHRGSQLGGVGTVQDYLDKFDELLNCVDLLEGYAVSCLLAGLQSDIFVRVRLFRPKNLQEAISFAKLQEQAIYFTNK</sequence>
<reference evidence="1" key="1">
    <citation type="submission" date="2020-06" db="EMBL/GenBank/DDBJ databases">
        <authorList>
            <person name="Li T."/>
            <person name="Hu X."/>
            <person name="Zhang T."/>
            <person name="Song X."/>
            <person name="Zhang H."/>
            <person name="Dai N."/>
            <person name="Sheng W."/>
            <person name="Hou X."/>
            <person name="Wei L."/>
        </authorList>
    </citation>
    <scope>NUCLEOTIDE SEQUENCE</scope>
    <source>
        <strain evidence="1">K16</strain>
        <tissue evidence="1">Leaf</tissue>
    </source>
</reference>
<proteinExistence type="predicted"/>
<comment type="caution">
    <text evidence="1">The sequence shown here is derived from an EMBL/GenBank/DDBJ whole genome shotgun (WGS) entry which is preliminary data.</text>
</comment>